<organism evidence="2 3">
    <name type="scientific">Aphanomyces euteiches</name>
    <dbReference type="NCBI Taxonomy" id="100861"/>
    <lineage>
        <taxon>Eukaryota</taxon>
        <taxon>Sar</taxon>
        <taxon>Stramenopiles</taxon>
        <taxon>Oomycota</taxon>
        <taxon>Saprolegniomycetes</taxon>
        <taxon>Saprolegniales</taxon>
        <taxon>Verrucalvaceae</taxon>
        <taxon>Aphanomyces</taxon>
    </lineage>
</organism>
<evidence type="ECO:0000256" key="1">
    <source>
        <dbReference type="SAM" id="MobiDB-lite"/>
    </source>
</evidence>
<dbReference type="VEuPathDB" id="FungiDB:AeMF1_011329"/>
<evidence type="ECO:0000313" key="3">
    <source>
        <dbReference type="Proteomes" id="UP000481153"/>
    </source>
</evidence>
<name>A0A6G0XTM8_9STRA</name>
<keyword evidence="3" id="KW-1185">Reference proteome</keyword>
<protein>
    <submittedName>
        <fullName evidence="2">Uncharacterized protein</fullName>
    </submittedName>
</protein>
<dbReference type="EMBL" id="VJMJ01000012">
    <property type="protein sequence ID" value="KAF0743898.1"/>
    <property type="molecule type" value="Genomic_DNA"/>
</dbReference>
<dbReference type="PANTHER" id="PTHR15678">
    <property type="entry name" value="ANTIGEN MLAA-22-RELATED"/>
    <property type="match status" value="1"/>
</dbReference>
<accession>A0A6G0XTM8</accession>
<dbReference type="PANTHER" id="PTHR15678:SF6">
    <property type="entry name" value="BRIDGE-LIKE LIPID TRANSFER PROTEIN FAMILY MEMBER 2"/>
    <property type="match status" value="1"/>
</dbReference>
<dbReference type="Pfam" id="PF10344">
    <property type="entry name" value="Hobbit"/>
    <property type="match status" value="2"/>
</dbReference>
<comment type="caution">
    <text evidence="2">The sequence shown here is derived from an EMBL/GenBank/DDBJ whole genome shotgun (WGS) entry which is preliminary data.</text>
</comment>
<dbReference type="Proteomes" id="UP000481153">
    <property type="component" value="Unassembled WGS sequence"/>
</dbReference>
<gene>
    <name evidence="2" type="ORF">Ae201684_001540</name>
</gene>
<feature type="compositionally biased region" description="Polar residues" evidence="1">
    <location>
        <begin position="2172"/>
        <end position="2194"/>
    </location>
</feature>
<feature type="region of interest" description="Disordered" evidence="1">
    <location>
        <begin position="2172"/>
        <end position="2202"/>
    </location>
</feature>
<reference evidence="2 3" key="1">
    <citation type="submission" date="2019-07" db="EMBL/GenBank/DDBJ databases">
        <title>Genomics analysis of Aphanomyces spp. identifies a new class of oomycete effector associated with host adaptation.</title>
        <authorList>
            <person name="Gaulin E."/>
        </authorList>
    </citation>
    <scope>NUCLEOTIDE SEQUENCE [LARGE SCALE GENOMIC DNA]</scope>
    <source>
        <strain evidence="2 3">ATCC 201684</strain>
    </source>
</reference>
<proteinExistence type="predicted"/>
<dbReference type="InterPro" id="IPR045167">
    <property type="entry name" value="Hobbit"/>
</dbReference>
<sequence>MRDAFIWIACALCVAIGISLVLQIVINVCIYRCHSRLFKGIAINECTTADIKVHHVYFRLWGLLVKFLKAPGQENFLLLVVPSFQVDLIQRTTDVASKAPSIDILGDLQSPTHPIWSQVLPQLHKFGFVFRFMHLVKLNVDKFTLTLHDAKREQAIVSINNAAISIHGCFDPEKYEVAISIKVCADQAMQVHAPQVDINAEVQGIEVKMSFPISQNAQDIRLPLPNKVCITGQHLRVMTTTAPIINISSTPLGLPISPSPVDVRTVNVFMSLLPANVSLTWNDIELSMKHQSNAMKANLRRIIINNENKPHLQAIHHRLGAEIGSITVNLVDQAHLLQIEPAICSMDITSGGAYLAAKLSCELKHVSIHLCDSLEPWISFVSKLSLPPPPPLPPFFSSFETHCKVTKLTVHILPRSSSVLDSKDPSLHCPPVEIRVEDIYASIFPHESLSTRARTELRLNRTSFWVLHDSITTASLSLDYLRMFFFPSAAVITGTSDEPAEIEMEGEWVELCYSPLLLHAIGGVFHFVMFTCQDPLKQLFATPKVSWTARVPPKRQFEAIFGRDNLYEKVNFQGVLKRVTAVFPFSLGEGASAMLEQVTMDTFSIETDATSPAFRLHMERTKVMHGPKPKPYLVLGHFAVEETPVGISSVVDLYGRDAFVTWDVMTQIRVMKVVQDVTTAVYKLLFQLFHSYTLHVAPPHSKFVVGMNLPMNDKAAYDVMDSLFPTLISASGDKLHRLAIENVHVSAPEYRLELSLHDFGGDDLPELWKFGGIEIKWRDEQLAFVDSVAVRHTVDNRPDYVFGDFEAMLRQRQKALKLTPQSLPTEGMSLAFEDIRVTLPHKCLTPLVEMSNLLQDQVALLLAALNEVLSVYWRPQQLLFYRYFLKLPEPTNPVIWVDVRHVVIEWRDDPFECWLEHMLPIWKDELVGQERRRQMADEQWNSLKLTNADLLAAGSRDAMNQSLLKKDALLYIQRLKQQRHSPKPRIQLSIAHVNGQIQPWSDEIRLIRKIKELDVATQTLLQIPKCVRPCFDILMGVSLDLTIESFSAKFRQSFTPVNIEAIKVTGDTIFAQSTSTTAMHVVQNVPLTDFKHIRITTSVMPMKAFLDLCVTVNSTTVSYNPLMNPILWELAQDAERCIPHLLPTFEVGKVPYWDILRRLVHGNIVVTCRNTAVKLLTAYTDFLLIHVDNTQVQYISRHVDVNLEKIQMKIEPHCLDMILDVPHVSLSIGLDWGNNCSHYIYPIKFTYLDLDKIIQTHVHEPDNQVNTASPHLRLTIHLDIGVCEKKNSTSVIIYGNSVEWLLDFAHWYIEKMRIPRGARYKTQPVVHLLEIQHHLKQLVVKSIEVNNGIDIAIYHSHQSPLGIRLSVHQVFASLAVTKGIVRTLADCFEHQMMSLEACNWALHDAVMRVQDIQVRICTFKTGSRGEAFLNIHQAYVEMEQTLDDLMEKAQAVRQQLHLPDQVLVADPDPAPTKSILEHFDIKDDEHLLLKACPKEDPQPSPQPIPLLSSISPLEGCLCYVLAHQQRVFVNLDTMEALVDIVDEWVQFFKGHVPSLTEVPRSVILEVESTADEATDATPVKSSGPANLLEHMLQQDIEAKLRVSSSNDFKAETPVEEHDMSEAFQTLVRIRFVDFQLSVQDTAHKGTMLVAIPSGCVEPAIELENRAEHISISVSGIFAYTSSMDVDMTTRHWLKIKPCTSAFCDSSTMLWKKVVNASSIDCVIGITHDVPKVHHIEVHIPRIDVTFDLESKQILTDMTNLFTARIMEKLEQQKLANTTREMIRHLEETTQRMPVSSLPELWYRRRAVRWKLMELRWHESCRRSVRNEGDEDRKLRLRFSSQSTPIIPPQTNATLDLIVSELNQLSDEIHHLFQEFKQHKQVHPTVELHFVLERASLCLKSPSFDILRLETQDVECTFAHYEDQSGTMTCKVHSLSAVNLMPQTPLPDLVIPVESRNIQFVDKGVIIRVDAEMAPPVGGITVVQHFEINVLPLQVCITYELVMQLYAFLSNPSTPSPSIHKQEEKVRNQFLVYTKGSSRKSRVSNASEDSMRDEELTKDAVEMTERASTNMTFKHIRLGNVLVLLTYKSGKTAVTPQHLEEMRGFELKIHSLVYTDKTCSIEDLLLRVRRDIILDILSQVGRNFNNIGVFLKERLDISRWAGFEFPLKSLSMGSSVKDTDSPLSSPNASSPQNAFSLELKPDAHPIKKAKSRFSFLKIRKKKSTEISQPEETSKSTDE</sequence>
<evidence type="ECO:0000313" key="2">
    <source>
        <dbReference type="EMBL" id="KAF0743898.1"/>
    </source>
</evidence>